<keyword evidence="12 16" id="KW-0472">Membrane</keyword>
<dbReference type="GO" id="GO:0061630">
    <property type="term" value="F:ubiquitin protein ligase activity"/>
    <property type="evidence" value="ECO:0007669"/>
    <property type="project" value="UniProtKB-EC"/>
</dbReference>
<dbReference type="SMART" id="SM00184">
    <property type="entry name" value="RING"/>
    <property type="match status" value="1"/>
</dbReference>
<evidence type="ECO:0000313" key="18">
    <source>
        <dbReference type="EMBL" id="KAE8098409.1"/>
    </source>
</evidence>
<dbReference type="GO" id="GO:0016020">
    <property type="term" value="C:membrane"/>
    <property type="evidence" value="ECO:0007669"/>
    <property type="project" value="UniProtKB-SubCell"/>
</dbReference>
<evidence type="ECO:0000256" key="16">
    <source>
        <dbReference type="SAM" id="Phobius"/>
    </source>
</evidence>
<gene>
    <name evidence="18" type="ORF">FH972_016477</name>
</gene>
<dbReference type="InterPro" id="IPR013083">
    <property type="entry name" value="Znf_RING/FYVE/PHD"/>
</dbReference>
<dbReference type="InterPro" id="IPR001841">
    <property type="entry name" value="Znf_RING"/>
</dbReference>
<proteinExistence type="inferred from homology"/>
<accession>A0A5N6RJI2</accession>
<dbReference type="GO" id="GO:0016567">
    <property type="term" value="P:protein ubiquitination"/>
    <property type="evidence" value="ECO:0007669"/>
    <property type="project" value="UniProtKB-UniPathway"/>
</dbReference>
<dbReference type="Pfam" id="PF13639">
    <property type="entry name" value="zf-RING_2"/>
    <property type="match status" value="1"/>
</dbReference>
<dbReference type="OrthoDB" id="8062037at2759"/>
<evidence type="ECO:0000256" key="11">
    <source>
        <dbReference type="ARBA" id="ARBA00022989"/>
    </source>
</evidence>
<dbReference type="EC" id="2.3.2.27" evidence="4"/>
<dbReference type="EMBL" id="CM017327">
    <property type="protein sequence ID" value="KAE8098409.1"/>
    <property type="molecule type" value="Genomic_DNA"/>
</dbReference>
<comment type="pathway">
    <text evidence="3">Protein modification; protein ubiquitination.</text>
</comment>
<feature type="transmembrane region" description="Helical" evidence="16">
    <location>
        <begin position="20"/>
        <end position="44"/>
    </location>
</feature>
<dbReference type="PANTHER" id="PTHR46913">
    <property type="entry name" value="RING-H2 FINGER PROTEIN ATL16"/>
    <property type="match status" value="1"/>
</dbReference>
<keyword evidence="8 14" id="KW-0863">Zinc-finger</keyword>
<keyword evidence="5" id="KW-0808">Transferase</keyword>
<dbReference type="UniPathway" id="UPA00143"/>
<dbReference type="SUPFAM" id="SSF57850">
    <property type="entry name" value="RING/U-box"/>
    <property type="match status" value="1"/>
</dbReference>
<comment type="catalytic activity">
    <reaction evidence="1">
        <text>S-ubiquitinyl-[E2 ubiquitin-conjugating enzyme]-L-cysteine + [acceptor protein]-L-lysine = [E2 ubiquitin-conjugating enzyme]-L-cysteine + N(6)-ubiquitinyl-[acceptor protein]-L-lysine.</text>
        <dbReference type="EC" id="2.3.2.27"/>
    </reaction>
</comment>
<keyword evidence="9" id="KW-0833">Ubl conjugation pathway</keyword>
<evidence type="ECO:0000256" key="7">
    <source>
        <dbReference type="ARBA" id="ARBA00022723"/>
    </source>
</evidence>
<keyword evidence="10" id="KW-0862">Zinc</keyword>
<keyword evidence="19" id="KW-1185">Reference proteome</keyword>
<dbReference type="Gene3D" id="3.30.40.10">
    <property type="entry name" value="Zinc/RING finger domain, C3HC4 (zinc finger)"/>
    <property type="match status" value="1"/>
</dbReference>
<evidence type="ECO:0000256" key="10">
    <source>
        <dbReference type="ARBA" id="ARBA00022833"/>
    </source>
</evidence>
<evidence type="ECO:0000256" key="9">
    <source>
        <dbReference type="ARBA" id="ARBA00022786"/>
    </source>
</evidence>
<organism evidence="18 19">
    <name type="scientific">Carpinus fangiana</name>
    <dbReference type="NCBI Taxonomy" id="176857"/>
    <lineage>
        <taxon>Eukaryota</taxon>
        <taxon>Viridiplantae</taxon>
        <taxon>Streptophyta</taxon>
        <taxon>Embryophyta</taxon>
        <taxon>Tracheophyta</taxon>
        <taxon>Spermatophyta</taxon>
        <taxon>Magnoliopsida</taxon>
        <taxon>eudicotyledons</taxon>
        <taxon>Gunneridae</taxon>
        <taxon>Pentapetalae</taxon>
        <taxon>rosids</taxon>
        <taxon>fabids</taxon>
        <taxon>Fagales</taxon>
        <taxon>Betulaceae</taxon>
        <taxon>Carpinus</taxon>
    </lineage>
</organism>
<dbReference type="CDD" id="cd16461">
    <property type="entry name" value="RING-H2_EL5-like"/>
    <property type="match status" value="1"/>
</dbReference>
<dbReference type="PANTHER" id="PTHR46913:SF1">
    <property type="entry name" value="RING-H2 FINGER PROTEIN ATL16"/>
    <property type="match status" value="1"/>
</dbReference>
<evidence type="ECO:0000256" key="14">
    <source>
        <dbReference type="PROSITE-ProRule" id="PRU00175"/>
    </source>
</evidence>
<comment type="similarity">
    <text evidence="13">Belongs to the RING-type zinc finger family. ATL subfamily.</text>
</comment>
<evidence type="ECO:0000256" key="13">
    <source>
        <dbReference type="ARBA" id="ARBA00024209"/>
    </source>
</evidence>
<protein>
    <recommendedName>
        <fullName evidence="4">RING-type E3 ubiquitin transferase</fullName>
        <ecNumber evidence="4">2.3.2.27</ecNumber>
    </recommendedName>
</protein>
<evidence type="ECO:0000256" key="15">
    <source>
        <dbReference type="SAM" id="MobiDB-lite"/>
    </source>
</evidence>
<dbReference type="InterPro" id="IPR044600">
    <property type="entry name" value="ATL1/ATL16-like"/>
</dbReference>
<dbReference type="GO" id="GO:0008270">
    <property type="term" value="F:zinc ion binding"/>
    <property type="evidence" value="ECO:0007669"/>
    <property type="project" value="UniProtKB-KW"/>
</dbReference>
<evidence type="ECO:0000256" key="2">
    <source>
        <dbReference type="ARBA" id="ARBA00004167"/>
    </source>
</evidence>
<sequence>MDGMASQSQPSGSFYTPLLISLAGIFATSLAIAAYHLIMVRFCLSRRRRHRHLQLQPGMFTGVGQKVLDTIPILSYSTGKDSGEMFREDQSECVVCLGELEDGEMVRLLPNCRHAFHVTCIDNWFLAHSNCPICRSPVAAAAPTTLAKPLPVEVAQSLTDQFHEQGGDGGAVDSTSQSGRSLKRTPSHRADVYCRCYAANSIGASFAVAVLLHTHRLYIEVLLTG</sequence>
<evidence type="ECO:0000313" key="19">
    <source>
        <dbReference type="Proteomes" id="UP000327013"/>
    </source>
</evidence>
<dbReference type="PROSITE" id="PS50089">
    <property type="entry name" value="ZF_RING_2"/>
    <property type="match status" value="1"/>
</dbReference>
<keyword evidence="11 16" id="KW-1133">Transmembrane helix</keyword>
<feature type="region of interest" description="Disordered" evidence="15">
    <location>
        <begin position="164"/>
        <end position="184"/>
    </location>
</feature>
<keyword evidence="7" id="KW-0479">Metal-binding</keyword>
<evidence type="ECO:0000256" key="6">
    <source>
        <dbReference type="ARBA" id="ARBA00022692"/>
    </source>
</evidence>
<evidence type="ECO:0000256" key="3">
    <source>
        <dbReference type="ARBA" id="ARBA00004906"/>
    </source>
</evidence>
<evidence type="ECO:0000256" key="12">
    <source>
        <dbReference type="ARBA" id="ARBA00023136"/>
    </source>
</evidence>
<evidence type="ECO:0000259" key="17">
    <source>
        <dbReference type="PROSITE" id="PS50089"/>
    </source>
</evidence>
<evidence type="ECO:0000256" key="5">
    <source>
        <dbReference type="ARBA" id="ARBA00022679"/>
    </source>
</evidence>
<dbReference type="AlphaFoldDB" id="A0A5N6RJI2"/>
<keyword evidence="6 16" id="KW-0812">Transmembrane</keyword>
<name>A0A5N6RJI2_9ROSI</name>
<evidence type="ECO:0000256" key="1">
    <source>
        <dbReference type="ARBA" id="ARBA00000900"/>
    </source>
</evidence>
<feature type="domain" description="RING-type" evidence="17">
    <location>
        <begin position="93"/>
        <end position="135"/>
    </location>
</feature>
<comment type="subcellular location">
    <subcellularLocation>
        <location evidence="2">Membrane</location>
        <topology evidence="2">Single-pass membrane protein</topology>
    </subcellularLocation>
</comment>
<reference evidence="18 19" key="1">
    <citation type="submission" date="2019-06" db="EMBL/GenBank/DDBJ databases">
        <title>A chromosomal-level reference genome of Carpinus fangiana (Coryloideae, Betulaceae).</title>
        <authorList>
            <person name="Yang X."/>
            <person name="Wang Z."/>
            <person name="Zhang L."/>
            <person name="Hao G."/>
            <person name="Liu J."/>
            <person name="Yang Y."/>
        </authorList>
    </citation>
    <scope>NUCLEOTIDE SEQUENCE [LARGE SCALE GENOMIC DNA]</scope>
    <source>
        <strain evidence="18">Cfa_2016G</strain>
        <tissue evidence="18">Leaf</tissue>
    </source>
</reference>
<evidence type="ECO:0000256" key="4">
    <source>
        <dbReference type="ARBA" id="ARBA00012483"/>
    </source>
</evidence>
<evidence type="ECO:0000256" key="8">
    <source>
        <dbReference type="ARBA" id="ARBA00022771"/>
    </source>
</evidence>
<dbReference type="Proteomes" id="UP000327013">
    <property type="component" value="Chromosome 7"/>
</dbReference>